<dbReference type="InterPro" id="IPR027417">
    <property type="entry name" value="P-loop_NTPase"/>
</dbReference>
<organism evidence="8 9">
    <name type="scientific">Lacimicrobium alkaliphilum</name>
    <dbReference type="NCBI Taxonomy" id="1526571"/>
    <lineage>
        <taxon>Bacteria</taxon>
        <taxon>Pseudomonadati</taxon>
        <taxon>Pseudomonadota</taxon>
        <taxon>Gammaproteobacteria</taxon>
        <taxon>Alteromonadales</taxon>
        <taxon>Alteromonadaceae</taxon>
        <taxon>Lacimicrobium</taxon>
    </lineage>
</organism>
<keyword evidence="9" id="KW-1185">Reference proteome</keyword>
<dbReference type="Proteomes" id="UP000614272">
    <property type="component" value="Unassembled WGS sequence"/>
</dbReference>
<dbReference type="InterPro" id="IPR005225">
    <property type="entry name" value="Small_GTP-bd"/>
</dbReference>
<dbReference type="PROSITE" id="PS00301">
    <property type="entry name" value="G_TR_1"/>
    <property type="match status" value="1"/>
</dbReference>
<dbReference type="Pfam" id="PF22594">
    <property type="entry name" value="GTP-eEF1A_C"/>
    <property type="match status" value="1"/>
</dbReference>
<keyword evidence="1 6" id="KW-0808">Transferase</keyword>
<keyword evidence="3 6" id="KW-0547">Nucleotide-binding</keyword>
<dbReference type="RefSeq" id="WP_099034945.1">
    <property type="nucleotide sequence ID" value="NZ_BMGJ01000008.1"/>
</dbReference>
<sequence length="471" mass="53171">MNSQNDLLEKDILSYLEQHERKDLVRFLTCGSVDDGKSTLIGRLLHDSKMIYEDQLAAISKDSKKVGTTGEEVDLALLVDGLQSEREQGITIDVAYRYFSTDKRKFIIADTPGHEQYTRNMVTGASTCELAIVMVDARGGVKVQTRRHSFLASLLGIKHVIVAINKMDLMDYDQSVFDKIREDYLQFSKQLNIPDIRFVPISALKGDNVVNRSDSMPWYQGETLMQLLENIEVSKDETQRDFRFPVQYVNRPDLNFRGFAGTIVSGQIQPGDKVTALPSGKTSSVKQIVTFEGEQEIGYAPQAVTLTLNDEIDISRGDMIVKSDNQPLHSAAYKTHLVWMAEDPLMPNKQYEFKFATKSVSGSVQRLDYRIDVNTMEKKDLLHLNLNEIAVGSIKLTQPVACDPYQRNRKTGAFIIIDRLTNGTVGAGMIIDADKSAEKENNQAYSEFELEFNALVRKHFPHWQALDISKL</sequence>
<evidence type="ECO:0000256" key="1">
    <source>
        <dbReference type="ARBA" id="ARBA00022679"/>
    </source>
</evidence>
<dbReference type="Pfam" id="PF00009">
    <property type="entry name" value="GTP_EFTU"/>
    <property type="match status" value="1"/>
</dbReference>
<evidence type="ECO:0000313" key="8">
    <source>
        <dbReference type="EMBL" id="GGD67117.1"/>
    </source>
</evidence>
<evidence type="ECO:0000313" key="9">
    <source>
        <dbReference type="Proteomes" id="UP000614272"/>
    </source>
</evidence>
<feature type="domain" description="Tr-type G" evidence="7">
    <location>
        <begin position="22"/>
        <end position="240"/>
    </location>
</feature>
<comment type="caution">
    <text evidence="8">The sequence shown here is derived from an EMBL/GenBank/DDBJ whole genome shotgun (WGS) entry which is preliminary data.</text>
</comment>
<feature type="binding site" evidence="6">
    <location>
        <begin position="165"/>
        <end position="168"/>
    </location>
    <ligand>
        <name>GTP</name>
        <dbReference type="ChEBI" id="CHEBI:37565"/>
    </ligand>
</feature>
<dbReference type="InterPro" id="IPR000795">
    <property type="entry name" value="T_Tr_GTP-bd_dom"/>
</dbReference>
<keyword evidence="4 6" id="KW-0067">ATP-binding</keyword>
<dbReference type="InterPro" id="IPR009001">
    <property type="entry name" value="Transl_elong_EF1A/Init_IF2_C"/>
</dbReference>
<dbReference type="PRINTS" id="PR00315">
    <property type="entry name" value="ELONGATNFCT"/>
</dbReference>
<keyword evidence="5 6" id="KW-0342">GTP-binding</keyword>
<dbReference type="InterPro" id="IPR044139">
    <property type="entry name" value="CysN_NoDQ_III"/>
</dbReference>
<dbReference type="HAMAP" id="MF_00062">
    <property type="entry name" value="Sulf_adenylyltr_sub1"/>
    <property type="match status" value="1"/>
</dbReference>
<comment type="similarity">
    <text evidence="6">Belongs to the TRAFAC class translation factor GTPase superfamily. Classic translation factor GTPase family. CysN/NodQ subfamily.</text>
</comment>
<evidence type="ECO:0000256" key="6">
    <source>
        <dbReference type="HAMAP-Rule" id="MF_00062"/>
    </source>
</evidence>
<evidence type="ECO:0000256" key="4">
    <source>
        <dbReference type="ARBA" id="ARBA00022840"/>
    </source>
</evidence>
<evidence type="ECO:0000259" key="7">
    <source>
        <dbReference type="PROSITE" id="PS51722"/>
    </source>
</evidence>
<protein>
    <recommendedName>
        <fullName evidence="6">Sulfate adenylyltransferase subunit 1</fullName>
        <ecNumber evidence="6">2.7.7.4</ecNumber>
    </recommendedName>
    <alternativeName>
        <fullName evidence="6">ATP-sulfurylase large subunit</fullName>
    </alternativeName>
    <alternativeName>
        <fullName evidence="6">Sulfate adenylate transferase</fullName>
        <shortName evidence="6">SAT</shortName>
    </alternativeName>
</protein>
<dbReference type="NCBIfam" id="NF004035">
    <property type="entry name" value="PRK05506.1"/>
    <property type="match status" value="1"/>
</dbReference>
<dbReference type="PROSITE" id="PS51722">
    <property type="entry name" value="G_TR_2"/>
    <property type="match status" value="1"/>
</dbReference>
<dbReference type="NCBIfam" id="NF003478">
    <property type="entry name" value="PRK05124.1"/>
    <property type="match status" value="1"/>
</dbReference>
<dbReference type="Gene3D" id="2.40.30.10">
    <property type="entry name" value="Translation factors"/>
    <property type="match status" value="2"/>
</dbReference>
<dbReference type="InterPro" id="IPR009000">
    <property type="entry name" value="Transl_B-barrel_sf"/>
</dbReference>
<comment type="catalytic activity">
    <reaction evidence="6">
        <text>sulfate + ATP + H(+) = adenosine 5'-phosphosulfate + diphosphate</text>
        <dbReference type="Rhea" id="RHEA:18133"/>
        <dbReference type="ChEBI" id="CHEBI:15378"/>
        <dbReference type="ChEBI" id="CHEBI:16189"/>
        <dbReference type="ChEBI" id="CHEBI:30616"/>
        <dbReference type="ChEBI" id="CHEBI:33019"/>
        <dbReference type="ChEBI" id="CHEBI:58243"/>
        <dbReference type="EC" id="2.7.7.4"/>
    </reaction>
</comment>
<gene>
    <name evidence="6" type="primary">cysN</name>
    <name evidence="8" type="ORF">GCM10011357_22860</name>
</gene>
<dbReference type="SUPFAM" id="SSF50447">
    <property type="entry name" value="Translation proteins"/>
    <property type="match status" value="1"/>
</dbReference>
<evidence type="ECO:0000256" key="2">
    <source>
        <dbReference type="ARBA" id="ARBA00022695"/>
    </source>
</evidence>
<dbReference type="EC" id="2.7.7.4" evidence="6"/>
<dbReference type="InterPro" id="IPR031157">
    <property type="entry name" value="G_TR_CS"/>
</dbReference>
<comment type="function">
    <text evidence="6">With CysD forms the ATP sulfurylase (ATPS) that catalyzes the adenylation of sulfate producing adenosine 5'-phosphosulfate (APS) and diphosphate, the first enzymatic step in sulfur assimilation pathway. APS synthesis involves the formation of a high-energy phosphoric-sulfuric acid anhydride bond driven by GTP hydrolysis by CysN coupled to ATP hydrolysis by CysD.</text>
</comment>
<reference evidence="9" key="1">
    <citation type="journal article" date="2019" name="Int. J. Syst. Evol. Microbiol.">
        <title>The Global Catalogue of Microorganisms (GCM) 10K type strain sequencing project: providing services to taxonomists for standard genome sequencing and annotation.</title>
        <authorList>
            <consortium name="The Broad Institute Genomics Platform"/>
            <consortium name="The Broad Institute Genome Sequencing Center for Infectious Disease"/>
            <person name="Wu L."/>
            <person name="Ma J."/>
        </authorList>
    </citation>
    <scope>NUCLEOTIDE SEQUENCE [LARGE SCALE GENOMIC DNA]</scope>
    <source>
        <strain evidence="9">CGMCC 1.12923</strain>
    </source>
</reference>
<dbReference type="CDD" id="cd03695">
    <property type="entry name" value="CysN_NodQ_II"/>
    <property type="match status" value="1"/>
</dbReference>
<dbReference type="NCBIfam" id="TIGR00231">
    <property type="entry name" value="small_GTP"/>
    <property type="match status" value="1"/>
</dbReference>
<dbReference type="NCBIfam" id="TIGR02034">
    <property type="entry name" value="CysN"/>
    <property type="match status" value="1"/>
</dbReference>
<dbReference type="InterPro" id="IPR041757">
    <property type="entry name" value="CysN_GTP-bd"/>
</dbReference>
<feature type="binding site" evidence="6">
    <location>
        <begin position="31"/>
        <end position="38"/>
    </location>
    <ligand>
        <name>GTP</name>
        <dbReference type="ChEBI" id="CHEBI:37565"/>
    </ligand>
</feature>
<dbReference type="InterPro" id="IPR054696">
    <property type="entry name" value="GTP-eEF1A_C"/>
</dbReference>
<dbReference type="CDD" id="cd04166">
    <property type="entry name" value="CysN_ATPS"/>
    <property type="match status" value="1"/>
</dbReference>
<dbReference type="InterPro" id="IPR044138">
    <property type="entry name" value="CysN_II"/>
</dbReference>
<comment type="pathway">
    <text evidence="6">Sulfur metabolism; hydrogen sulfide biosynthesis; sulfite from sulfate: step 1/3.</text>
</comment>
<evidence type="ECO:0000256" key="5">
    <source>
        <dbReference type="ARBA" id="ARBA00023134"/>
    </source>
</evidence>
<dbReference type="EMBL" id="BMGJ01000008">
    <property type="protein sequence ID" value="GGD67117.1"/>
    <property type="molecule type" value="Genomic_DNA"/>
</dbReference>
<keyword evidence="2 6" id="KW-0548">Nucleotidyltransferase</keyword>
<accession>A0ABQ1RGC5</accession>
<comment type="subunit">
    <text evidence="6">Heterodimer composed of CysD, the smaller subunit, and CysN.</text>
</comment>
<dbReference type="PANTHER" id="PTHR23115">
    <property type="entry name" value="TRANSLATION FACTOR"/>
    <property type="match status" value="1"/>
</dbReference>
<dbReference type="SUPFAM" id="SSF50465">
    <property type="entry name" value="EF-Tu/eEF-1alpha/eIF2-gamma C-terminal domain"/>
    <property type="match status" value="1"/>
</dbReference>
<dbReference type="InterPro" id="IPR011779">
    <property type="entry name" value="SO4_adenylTrfase_lsu"/>
</dbReference>
<evidence type="ECO:0000256" key="3">
    <source>
        <dbReference type="ARBA" id="ARBA00022741"/>
    </source>
</evidence>
<dbReference type="Gene3D" id="3.40.50.300">
    <property type="entry name" value="P-loop containing nucleotide triphosphate hydrolases"/>
    <property type="match status" value="1"/>
</dbReference>
<proteinExistence type="inferred from homology"/>
<feature type="binding site" evidence="6">
    <location>
        <begin position="110"/>
        <end position="114"/>
    </location>
    <ligand>
        <name>GTP</name>
        <dbReference type="ChEBI" id="CHEBI:37565"/>
    </ligand>
</feature>
<dbReference type="CDD" id="cd04095">
    <property type="entry name" value="CysN_NoDQ_III"/>
    <property type="match status" value="1"/>
</dbReference>
<dbReference type="InterPro" id="IPR050100">
    <property type="entry name" value="TRAFAC_GTPase_members"/>
</dbReference>
<dbReference type="SUPFAM" id="SSF52540">
    <property type="entry name" value="P-loop containing nucleoside triphosphate hydrolases"/>
    <property type="match status" value="1"/>
</dbReference>
<name>A0ABQ1RGC5_9ALTE</name>